<accession>A0A2V3IZK4</accession>
<sequence>MFRTGVLLQFIAFLTITCGTLEPSFGKEAGVRKSSDERQLAQQQSISTSHATTEACTAFDSNVLGNNPKLCSAPISGLQTKETRGGDRTNERPNQMPSKDDELLRKVFELRNTIRVLSAAHNDLLFSMTQNEPRWVRVWLQMSWNYPLRYGRNDDHRLFDVLKKSGSFNFTSKAEFLSESDRNNLLLSEGVRQYLLDLPRRTGRGSVLDSSLFPEEEWNKWKTRLTQIRHEINLLQLKNVPYEYKDAVVEKLDGFLEDFYDQLFRTHITWMYSKERSWLEHVMETSAAKISNVKSSGTEKLQYMSNMVTGTFVNGKRALLQALAEKAMELEELGRRSQKNIHLRAGILQPFHVVGNLSLENIDFGGFIDSFSGKPIAHATSLAFALGGILILIAIYLFEERILALISGTRRSRRIQNSRRRNRVRGAPNNTGNNNTSVTVSSSILPLQGQTPVQQQRYPTQPRLPNPSASHPEVVVLDDENEPHQPGGDRPGSSPETATSFKGPSNGVNRRGRHNFVSISELGPVRRPTVAESLRVGNRRVNIAYEGQANDDNHDEDDEVIAIVQSAQGSHQKRPRNIITKKKTSRSESRKGILESQKALDGVPQRTTRLSRDTKGSLTGASNLSFLTDQTRVLRSKANTRTTDALANHRGVGKSSLPRRHSARLSTSHSKENRE</sequence>
<evidence type="ECO:0000256" key="2">
    <source>
        <dbReference type="SAM" id="MobiDB-lite"/>
    </source>
</evidence>
<name>A0A2V3IZK4_9FLOR</name>
<feature type="coiled-coil region" evidence="1">
    <location>
        <begin position="313"/>
        <end position="340"/>
    </location>
</feature>
<feature type="region of interest" description="Disordered" evidence="2">
    <location>
        <begin position="74"/>
        <end position="99"/>
    </location>
</feature>
<feature type="chain" id="PRO_5016079947" description="Transmembrane protein" evidence="4">
    <location>
        <begin position="20"/>
        <end position="675"/>
    </location>
</feature>
<feature type="signal peptide" evidence="4">
    <location>
        <begin position="1"/>
        <end position="19"/>
    </location>
</feature>
<feature type="region of interest" description="Disordered" evidence="2">
    <location>
        <begin position="27"/>
        <end position="47"/>
    </location>
</feature>
<feature type="compositionally biased region" description="Polar residues" evidence="2">
    <location>
        <begin position="444"/>
        <end position="459"/>
    </location>
</feature>
<dbReference type="EMBL" id="NBIV01000023">
    <property type="protein sequence ID" value="PXF47505.1"/>
    <property type="molecule type" value="Genomic_DNA"/>
</dbReference>
<keyword evidence="1" id="KW-0175">Coiled coil</keyword>
<evidence type="ECO:0000256" key="3">
    <source>
        <dbReference type="SAM" id="Phobius"/>
    </source>
</evidence>
<keyword evidence="3" id="KW-0472">Membrane</keyword>
<reference evidence="5 6" key="1">
    <citation type="journal article" date="2018" name="Mol. Biol. Evol.">
        <title>Analysis of the draft genome of the red seaweed Gracilariopsis chorda provides insights into genome size evolution in Rhodophyta.</title>
        <authorList>
            <person name="Lee J."/>
            <person name="Yang E.C."/>
            <person name="Graf L."/>
            <person name="Yang J.H."/>
            <person name="Qiu H."/>
            <person name="Zel Zion U."/>
            <person name="Chan C.X."/>
            <person name="Stephens T.G."/>
            <person name="Weber A.P.M."/>
            <person name="Boo G.H."/>
            <person name="Boo S.M."/>
            <person name="Kim K.M."/>
            <person name="Shin Y."/>
            <person name="Jung M."/>
            <person name="Lee S.J."/>
            <person name="Yim H.S."/>
            <person name="Lee J.H."/>
            <person name="Bhattacharya D."/>
            <person name="Yoon H.S."/>
        </authorList>
    </citation>
    <scope>NUCLEOTIDE SEQUENCE [LARGE SCALE GENOMIC DNA]</scope>
    <source>
        <strain evidence="5 6">SKKU-2015</strain>
        <tissue evidence="5">Whole body</tissue>
    </source>
</reference>
<keyword evidence="3" id="KW-0812">Transmembrane</keyword>
<feature type="compositionally biased region" description="Basic and acidic residues" evidence="2">
    <location>
        <begin position="81"/>
        <end position="91"/>
    </location>
</feature>
<feature type="compositionally biased region" description="Basic residues" evidence="2">
    <location>
        <begin position="571"/>
        <end position="584"/>
    </location>
</feature>
<evidence type="ECO:0000313" key="6">
    <source>
        <dbReference type="Proteomes" id="UP000247409"/>
    </source>
</evidence>
<feature type="compositionally biased region" description="Low complexity" evidence="2">
    <location>
        <begin position="429"/>
        <end position="443"/>
    </location>
</feature>
<evidence type="ECO:0008006" key="7">
    <source>
        <dbReference type="Google" id="ProtNLM"/>
    </source>
</evidence>
<feature type="region of interest" description="Disordered" evidence="2">
    <location>
        <begin position="637"/>
        <end position="675"/>
    </location>
</feature>
<evidence type="ECO:0000256" key="1">
    <source>
        <dbReference type="SAM" id="Coils"/>
    </source>
</evidence>
<feature type="compositionally biased region" description="Polar residues" evidence="2">
    <location>
        <begin position="494"/>
        <end position="508"/>
    </location>
</feature>
<feature type="compositionally biased region" description="Basic and acidic residues" evidence="2">
    <location>
        <begin position="29"/>
        <end position="39"/>
    </location>
</feature>
<feature type="transmembrane region" description="Helical" evidence="3">
    <location>
        <begin position="376"/>
        <end position="398"/>
    </location>
</feature>
<dbReference type="Proteomes" id="UP000247409">
    <property type="component" value="Unassembled WGS sequence"/>
</dbReference>
<keyword evidence="4" id="KW-0732">Signal</keyword>
<dbReference type="AlphaFoldDB" id="A0A2V3IZK4"/>
<evidence type="ECO:0000256" key="4">
    <source>
        <dbReference type="SAM" id="SignalP"/>
    </source>
</evidence>
<organism evidence="5 6">
    <name type="scientific">Gracilariopsis chorda</name>
    <dbReference type="NCBI Taxonomy" id="448386"/>
    <lineage>
        <taxon>Eukaryota</taxon>
        <taxon>Rhodophyta</taxon>
        <taxon>Florideophyceae</taxon>
        <taxon>Rhodymeniophycidae</taxon>
        <taxon>Gracilariales</taxon>
        <taxon>Gracilariaceae</taxon>
        <taxon>Gracilariopsis</taxon>
    </lineage>
</organism>
<keyword evidence="3" id="KW-1133">Transmembrane helix</keyword>
<gene>
    <name evidence="5" type="ORF">BWQ96_02649</name>
</gene>
<keyword evidence="6" id="KW-1185">Reference proteome</keyword>
<protein>
    <recommendedName>
        <fullName evidence="7">Transmembrane protein</fullName>
    </recommendedName>
</protein>
<feature type="region of interest" description="Disordered" evidence="2">
    <location>
        <begin position="413"/>
        <end position="512"/>
    </location>
</feature>
<evidence type="ECO:0000313" key="5">
    <source>
        <dbReference type="EMBL" id="PXF47505.1"/>
    </source>
</evidence>
<feature type="region of interest" description="Disordered" evidence="2">
    <location>
        <begin position="566"/>
        <end position="620"/>
    </location>
</feature>
<comment type="caution">
    <text evidence="5">The sequence shown here is derived from an EMBL/GenBank/DDBJ whole genome shotgun (WGS) entry which is preliminary data.</text>
</comment>
<feature type="compositionally biased region" description="Basic residues" evidence="2">
    <location>
        <begin position="413"/>
        <end position="424"/>
    </location>
</feature>
<proteinExistence type="predicted"/>